<evidence type="ECO:0000256" key="4">
    <source>
        <dbReference type="ARBA" id="ARBA00022490"/>
    </source>
</evidence>
<sequence length="335" mass="38436">MSIFAGTLYFKTQLQLHCRVFFIPLVRKNSASACLKNRDYSSSVPARYIPKKSSKVNKLENSQQTKGSEGNEFRELSDGFALKSEVKRCRSVVQNHRDFDEKLQHQNQIPNSNSLFNDVEQESPELEDQFNHLSGAVADDELMEEPEEVSEELDVLQGRKTTHDVEKAAIELLAGRAFTAVELRKKLCGKGFSLDTIEAVIKDFMRRGLINDTLYAEAFSRSRWSSSSWGPKRIKQALFTKGVSEVDAEKAIKLVFEDRETDEDGESDEDQELIHGMSKLSMDHLFVQASKQWLRGREVPKETRKSRIVRWLQYRGFNWGVISFILKKLESQHPP</sequence>
<comment type="similarity">
    <text evidence="2">Belongs to the RecX family.</text>
</comment>
<evidence type="ECO:0000256" key="3">
    <source>
        <dbReference type="ARBA" id="ARBA00018111"/>
    </source>
</evidence>
<keyword evidence="9" id="KW-1185">Reference proteome</keyword>
<name>A0AAW1XZZ2_RUBAR</name>
<dbReference type="InterPro" id="IPR053924">
    <property type="entry name" value="RecX_HTH_2nd"/>
</dbReference>
<evidence type="ECO:0000259" key="5">
    <source>
        <dbReference type="Pfam" id="PF02631"/>
    </source>
</evidence>
<feature type="domain" description="RecX first three-helical" evidence="7">
    <location>
        <begin position="168"/>
        <end position="202"/>
    </location>
</feature>
<dbReference type="GO" id="GO:0006282">
    <property type="term" value="P:regulation of DNA repair"/>
    <property type="evidence" value="ECO:0007669"/>
    <property type="project" value="InterPro"/>
</dbReference>
<dbReference type="PANTHER" id="PTHR33602:SF1">
    <property type="entry name" value="REGULATORY PROTEIN RECX FAMILY PROTEIN"/>
    <property type="match status" value="1"/>
</dbReference>
<evidence type="ECO:0000313" key="8">
    <source>
        <dbReference type="EMBL" id="KAK9941147.1"/>
    </source>
</evidence>
<dbReference type="InterPro" id="IPR053926">
    <property type="entry name" value="RecX_HTH_1st"/>
</dbReference>
<evidence type="ECO:0000256" key="2">
    <source>
        <dbReference type="ARBA" id="ARBA00009695"/>
    </source>
</evidence>
<dbReference type="Gene3D" id="1.10.10.10">
    <property type="entry name" value="Winged helix-like DNA-binding domain superfamily/Winged helix DNA-binding domain"/>
    <property type="match status" value="3"/>
</dbReference>
<dbReference type="Proteomes" id="UP001457282">
    <property type="component" value="Unassembled WGS sequence"/>
</dbReference>
<evidence type="ECO:0000256" key="1">
    <source>
        <dbReference type="ARBA" id="ARBA00004496"/>
    </source>
</evidence>
<protein>
    <recommendedName>
        <fullName evidence="3">Regulatory protein RecX</fullName>
    </recommendedName>
</protein>
<comment type="subcellular location">
    <subcellularLocation>
        <location evidence="1">Cytoplasm</location>
    </subcellularLocation>
</comment>
<dbReference type="PANTHER" id="PTHR33602">
    <property type="entry name" value="REGULATORY PROTEIN RECX FAMILY PROTEIN"/>
    <property type="match status" value="1"/>
</dbReference>
<evidence type="ECO:0000259" key="6">
    <source>
        <dbReference type="Pfam" id="PF21981"/>
    </source>
</evidence>
<dbReference type="GO" id="GO:0005737">
    <property type="term" value="C:cytoplasm"/>
    <property type="evidence" value="ECO:0007669"/>
    <property type="project" value="UniProtKB-SubCell"/>
</dbReference>
<accession>A0AAW1XZZ2</accession>
<feature type="domain" description="RecX third three-helical" evidence="6">
    <location>
        <begin position="283"/>
        <end position="325"/>
    </location>
</feature>
<organism evidence="8 9">
    <name type="scientific">Rubus argutus</name>
    <name type="common">Southern blackberry</name>
    <dbReference type="NCBI Taxonomy" id="59490"/>
    <lineage>
        <taxon>Eukaryota</taxon>
        <taxon>Viridiplantae</taxon>
        <taxon>Streptophyta</taxon>
        <taxon>Embryophyta</taxon>
        <taxon>Tracheophyta</taxon>
        <taxon>Spermatophyta</taxon>
        <taxon>Magnoliopsida</taxon>
        <taxon>eudicotyledons</taxon>
        <taxon>Gunneridae</taxon>
        <taxon>Pentapetalae</taxon>
        <taxon>rosids</taxon>
        <taxon>fabids</taxon>
        <taxon>Rosales</taxon>
        <taxon>Rosaceae</taxon>
        <taxon>Rosoideae</taxon>
        <taxon>Rosoideae incertae sedis</taxon>
        <taxon>Rubus</taxon>
    </lineage>
</organism>
<dbReference type="EMBL" id="JBEDUW010000003">
    <property type="protein sequence ID" value="KAK9941147.1"/>
    <property type="molecule type" value="Genomic_DNA"/>
</dbReference>
<proteinExistence type="inferred from homology"/>
<feature type="domain" description="RecX second three-helical" evidence="5">
    <location>
        <begin position="211"/>
        <end position="251"/>
    </location>
</feature>
<evidence type="ECO:0000259" key="7">
    <source>
        <dbReference type="Pfam" id="PF21982"/>
    </source>
</evidence>
<dbReference type="Pfam" id="PF02631">
    <property type="entry name" value="RecX_HTH2"/>
    <property type="match status" value="1"/>
</dbReference>
<dbReference type="Pfam" id="PF21982">
    <property type="entry name" value="RecX_HTH1"/>
    <property type="match status" value="1"/>
</dbReference>
<keyword evidence="4" id="KW-0963">Cytoplasm</keyword>
<reference evidence="8 9" key="1">
    <citation type="journal article" date="2023" name="G3 (Bethesda)">
        <title>A chromosome-length genome assembly and annotation of blackberry (Rubus argutus, cv. 'Hillquist').</title>
        <authorList>
            <person name="Bruna T."/>
            <person name="Aryal R."/>
            <person name="Dudchenko O."/>
            <person name="Sargent D.J."/>
            <person name="Mead D."/>
            <person name="Buti M."/>
            <person name="Cavallini A."/>
            <person name="Hytonen T."/>
            <person name="Andres J."/>
            <person name="Pham M."/>
            <person name="Weisz D."/>
            <person name="Mascagni F."/>
            <person name="Usai G."/>
            <person name="Natali L."/>
            <person name="Bassil N."/>
            <person name="Fernandez G.E."/>
            <person name="Lomsadze A."/>
            <person name="Armour M."/>
            <person name="Olukolu B."/>
            <person name="Poorten T."/>
            <person name="Britton C."/>
            <person name="Davik J."/>
            <person name="Ashrafi H."/>
            <person name="Aiden E.L."/>
            <person name="Borodovsky M."/>
            <person name="Worthington M."/>
        </authorList>
    </citation>
    <scope>NUCLEOTIDE SEQUENCE [LARGE SCALE GENOMIC DNA]</scope>
    <source>
        <strain evidence="8">PI 553951</strain>
    </source>
</reference>
<dbReference type="InterPro" id="IPR053925">
    <property type="entry name" value="RecX_HTH_3rd"/>
</dbReference>
<dbReference type="HAMAP" id="MF_01114">
    <property type="entry name" value="RecX"/>
    <property type="match status" value="1"/>
</dbReference>
<evidence type="ECO:0000313" key="9">
    <source>
        <dbReference type="Proteomes" id="UP001457282"/>
    </source>
</evidence>
<dbReference type="InterPro" id="IPR003783">
    <property type="entry name" value="Regulatory_RecX"/>
</dbReference>
<dbReference type="InterPro" id="IPR036388">
    <property type="entry name" value="WH-like_DNA-bd_sf"/>
</dbReference>
<comment type="caution">
    <text evidence="8">The sequence shown here is derived from an EMBL/GenBank/DDBJ whole genome shotgun (WGS) entry which is preliminary data.</text>
</comment>
<dbReference type="AlphaFoldDB" id="A0AAW1XZZ2"/>
<dbReference type="Pfam" id="PF21981">
    <property type="entry name" value="RecX_HTH3"/>
    <property type="match status" value="1"/>
</dbReference>
<gene>
    <name evidence="8" type="ORF">M0R45_017771</name>
</gene>